<evidence type="ECO:0000313" key="2">
    <source>
        <dbReference type="EMBL" id="KAG8235763.1"/>
    </source>
</evidence>
<dbReference type="AlphaFoldDB" id="A0A8K0KK51"/>
<dbReference type="Pfam" id="PF13843">
    <property type="entry name" value="DDE_Tnp_1_7"/>
    <property type="match status" value="1"/>
</dbReference>
<organism evidence="2 3">
    <name type="scientific">Ladona fulva</name>
    <name type="common">Scarce chaser dragonfly</name>
    <name type="synonym">Libellula fulva</name>
    <dbReference type="NCBI Taxonomy" id="123851"/>
    <lineage>
        <taxon>Eukaryota</taxon>
        <taxon>Metazoa</taxon>
        <taxon>Ecdysozoa</taxon>
        <taxon>Arthropoda</taxon>
        <taxon>Hexapoda</taxon>
        <taxon>Insecta</taxon>
        <taxon>Pterygota</taxon>
        <taxon>Palaeoptera</taxon>
        <taxon>Odonata</taxon>
        <taxon>Epiprocta</taxon>
        <taxon>Anisoptera</taxon>
        <taxon>Libelluloidea</taxon>
        <taxon>Libellulidae</taxon>
        <taxon>Ladona</taxon>
    </lineage>
</organism>
<dbReference type="OrthoDB" id="75807at2759"/>
<accession>A0A8K0KK51</accession>
<dbReference type="Proteomes" id="UP000792457">
    <property type="component" value="Unassembled WGS sequence"/>
</dbReference>
<sequence length="160" mass="18473">MWSTIIYTGKGTLFADEFKDKPVSSQVAMTLMKPLLDKGYCLITDNFYNSQELVEWLISRSSDSYGTLRRTRREIPKGIRNQIAKERRSGGIQERESDGALLEGQKRNNVVLQRIELFDKNPIEWRYYLVSPKIQRVIDGQVNDMLASGILRALGHLPFY</sequence>
<gene>
    <name evidence="2" type="ORF">J437_LFUL015384</name>
</gene>
<feature type="domain" description="PiggyBac transposable element-derived protein" evidence="1">
    <location>
        <begin position="6"/>
        <end position="90"/>
    </location>
</feature>
<evidence type="ECO:0000313" key="3">
    <source>
        <dbReference type="Proteomes" id="UP000792457"/>
    </source>
</evidence>
<proteinExistence type="predicted"/>
<comment type="caution">
    <text evidence="2">The sequence shown here is derived from an EMBL/GenBank/DDBJ whole genome shotgun (WGS) entry which is preliminary data.</text>
</comment>
<dbReference type="EMBL" id="KZ308946">
    <property type="protein sequence ID" value="KAG8235763.1"/>
    <property type="molecule type" value="Genomic_DNA"/>
</dbReference>
<keyword evidence="3" id="KW-1185">Reference proteome</keyword>
<dbReference type="InterPro" id="IPR029526">
    <property type="entry name" value="PGBD"/>
</dbReference>
<name>A0A8K0KK51_LADFU</name>
<evidence type="ECO:0000259" key="1">
    <source>
        <dbReference type="Pfam" id="PF13843"/>
    </source>
</evidence>
<reference evidence="2" key="1">
    <citation type="submission" date="2013-04" db="EMBL/GenBank/DDBJ databases">
        <authorList>
            <person name="Qu J."/>
            <person name="Murali S.C."/>
            <person name="Bandaranaike D."/>
            <person name="Bellair M."/>
            <person name="Blankenburg K."/>
            <person name="Chao H."/>
            <person name="Dinh H."/>
            <person name="Doddapaneni H."/>
            <person name="Downs B."/>
            <person name="Dugan-Rocha S."/>
            <person name="Elkadiri S."/>
            <person name="Gnanaolivu R.D."/>
            <person name="Hernandez B."/>
            <person name="Javaid M."/>
            <person name="Jayaseelan J.C."/>
            <person name="Lee S."/>
            <person name="Li M."/>
            <person name="Ming W."/>
            <person name="Munidasa M."/>
            <person name="Muniz J."/>
            <person name="Nguyen L."/>
            <person name="Ongeri F."/>
            <person name="Osuji N."/>
            <person name="Pu L.-L."/>
            <person name="Puazo M."/>
            <person name="Qu C."/>
            <person name="Quiroz J."/>
            <person name="Raj R."/>
            <person name="Weissenberger G."/>
            <person name="Xin Y."/>
            <person name="Zou X."/>
            <person name="Han Y."/>
            <person name="Richards S."/>
            <person name="Worley K."/>
            <person name="Muzny D."/>
            <person name="Gibbs R."/>
        </authorList>
    </citation>
    <scope>NUCLEOTIDE SEQUENCE</scope>
    <source>
        <strain evidence="2">Sampled in the wild</strain>
    </source>
</reference>
<protein>
    <recommendedName>
        <fullName evidence="1">PiggyBac transposable element-derived protein domain-containing protein</fullName>
    </recommendedName>
</protein>
<reference evidence="2" key="2">
    <citation type="submission" date="2017-10" db="EMBL/GenBank/DDBJ databases">
        <title>Ladona fulva Genome sequencing and assembly.</title>
        <authorList>
            <person name="Murali S."/>
            <person name="Richards S."/>
            <person name="Bandaranaike D."/>
            <person name="Bellair M."/>
            <person name="Blankenburg K."/>
            <person name="Chao H."/>
            <person name="Dinh H."/>
            <person name="Doddapaneni H."/>
            <person name="Dugan-Rocha S."/>
            <person name="Elkadiri S."/>
            <person name="Gnanaolivu R."/>
            <person name="Hernandez B."/>
            <person name="Skinner E."/>
            <person name="Javaid M."/>
            <person name="Lee S."/>
            <person name="Li M."/>
            <person name="Ming W."/>
            <person name="Munidasa M."/>
            <person name="Muniz J."/>
            <person name="Nguyen L."/>
            <person name="Hughes D."/>
            <person name="Osuji N."/>
            <person name="Pu L.-L."/>
            <person name="Puazo M."/>
            <person name="Qu C."/>
            <person name="Quiroz J."/>
            <person name="Raj R."/>
            <person name="Weissenberger G."/>
            <person name="Xin Y."/>
            <person name="Zou X."/>
            <person name="Han Y."/>
            <person name="Worley K."/>
            <person name="Muzny D."/>
            <person name="Gibbs R."/>
        </authorList>
    </citation>
    <scope>NUCLEOTIDE SEQUENCE</scope>
    <source>
        <strain evidence="2">Sampled in the wild</strain>
    </source>
</reference>